<gene>
    <name evidence="2" type="ORF">ADL29_06765</name>
</gene>
<dbReference type="EMBL" id="LGKG01000026">
    <property type="protein sequence ID" value="KPC65928.1"/>
    <property type="molecule type" value="Genomic_DNA"/>
</dbReference>
<dbReference type="AlphaFoldDB" id="A0A0N0XYQ9"/>
<organism evidence="2 3">
    <name type="scientific">Streptomyces chattanoogensis</name>
    <dbReference type="NCBI Taxonomy" id="66876"/>
    <lineage>
        <taxon>Bacteria</taxon>
        <taxon>Bacillati</taxon>
        <taxon>Actinomycetota</taxon>
        <taxon>Actinomycetes</taxon>
        <taxon>Kitasatosporales</taxon>
        <taxon>Streptomycetaceae</taxon>
        <taxon>Streptomyces</taxon>
    </lineage>
</organism>
<protein>
    <submittedName>
        <fullName evidence="2">Uncharacterized protein</fullName>
    </submittedName>
</protein>
<reference evidence="3" key="1">
    <citation type="submission" date="2015-07" db="EMBL/GenBank/DDBJ databases">
        <authorList>
            <person name="Ju K.-S."/>
            <person name="Doroghazi J.R."/>
            <person name="Metcalf W.W."/>
        </authorList>
    </citation>
    <scope>NUCLEOTIDE SEQUENCE [LARGE SCALE GENOMIC DNA]</scope>
    <source>
        <strain evidence="3">NRRL ISP-5002</strain>
    </source>
</reference>
<evidence type="ECO:0000256" key="1">
    <source>
        <dbReference type="SAM" id="MobiDB-lite"/>
    </source>
</evidence>
<accession>A0A0N0XYQ9</accession>
<feature type="compositionally biased region" description="Basic and acidic residues" evidence="1">
    <location>
        <begin position="31"/>
        <end position="42"/>
    </location>
</feature>
<feature type="region of interest" description="Disordered" evidence="1">
    <location>
        <begin position="26"/>
        <end position="48"/>
    </location>
</feature>
<sequence>MGDDDDGLVRHQVVDGPLHRHLRFGVQGRRRSVEQDDGRVFEDGPGDGDPLAFAAGECRTDLADAGVVAVGESVHELVNVGCPRGRLDLRVGGIGTGERDVRADGVVEEVDVLEHDGDVAQQFGPTRAVRLRSGTVKSTPVKDGSLWPS</sequence>
<dbReference type="Proteomes" id="UP000037982">
    <property type="component" value="Unassembled WGS sequence"/>
</dbReference>
<keyword evidence="3" id="KW-1185">Reference proteome</keyword>
<name>A0A0N0XYQ9_9ACTN</name>
<dbReference type="AntiFam" id="ANF00142">
    <property type="entry name" value="Shadow ORF (opposite yadG)"/>
</dbReference>
<evidence type="ECO:0000313" key="2">
    <source>
        <dbReference type="EMBL" id="KPC65928.1"/>
    </source>
</evidence>
<comment type="caution">
    <text evidence="2">The sequence shown here is derived from an EMBL/GenBank/DDBJ whole genome shotgun (WGS) entry which is preliminary data.</text>
</comment>
<dbReference type="AntiFam" id="ANF00095">
    <property type="entry name" value="Shadow ORF (opposite ABC transporters)"/>
</dbReference>
<proteinExistence type="predicted"/>
<dbReference type="PATRIC" id="fig|66876.3.peg.1488"/>
<evidence type="ECO:0000313" key="3">
    <source>
        <dbReference type="Proteomes" id="UP000037982"/>
    </source>
</evidence>